<dbReference type="PRINTS" id="PR00932">
    <property type="entry name" value="AMINO1PTASE"/>
</dbReference>
<sequence>MSEKESTLEKELLMKKKNGGLLMDDETLQKADQFCEEYKNFLNRGKTEREAVEYIVARAEQKGYKPFQPGVKYMPGDKVYFVNRDKSLILAVMGQEPLENGVKIMASHIDSPRLDLKQVPLYEDAELALFKTHYYGGIKKYQWTAIPLSLHGVIVKSDLSKVTVSIGEDESDPVFCVTDLLPHLADEQMKRPAPKLIQGEELNLLIGSRPFKDDEASEKVKLNIMRILNEKYGIIESDFLSAELEAVPAFKARDIGFDRSMVGSYGQDDRVCAFTSLEATLEAENPHKTLVTIFADKEEIGSNGATGLKGAYLKYFIADLAKPHGIEARTVLSKSKCLSADVGAAFDPTFPDVSERKNSAYVNYGTVVLKYTGSRGKGGSNDASAEFMGEVRKMLIDGDVLWQTSELGKVDQGGGGTVAAYIAELDVDTVDLGVPVLSMHSPFEVTGKIDVYSTYRAFSEFAK</sequence>
<keyword evidence="12" id="KW-1185">Reference proteome</keyword>
<evidence type="ECO:0000256" key="4">
    <source>
        <dbReference type="ARBA" id="ARBA00022670"/>
    </source>
</evidence>
<dbReference type="GO" id="GO:0004177">
    <property type="term" value="F:aminopeptidase activity"/>
    <property type="evidence" value="ECO:0007669"/>
    <property type="project" value="UniProtKB-KW"/>
</dbReference>
<dbReference type="GO" id="GO:0006508">
    <property type="term" value="P:proteolysis"/>
    <property type="evidence" value="ECO:0007669"/>
    <property type="project" value="UniProtKB-KW"/>
</dbReference>
<dbReference type="NCBIfam" id="NF002600">
    <property type="entry name" value="PRK02256.1"/>
    <property type="match status" value="1"/>
</dbReference>
<dbReference type="InterPro" id="IPR023358">
    <property type="entry name" value="Peptidase_M18_dom2"/>
</dbReference>
<organism evidence="11 12">
    <name type="scientific">Fumia xinanensis</name>
    <dbReference type="NCBI Taxonomy" id="2763659"/>
    <lineage>
        <taxon>Bacteria</taxon>
        <taxon>Bacillati</taxon>
        <taxon>Bacillota</taxon>
        <taxon>Clostridia</taxon>
        <taxon>Eubacteriales</taxon>
        <taxon>Oscillospiraceae</taxon>
        <taxon>Fumia</taxon>
    </lineage>
</organism>
<reference evidence="11" key="1">
    <citation type="submission" date="2020-08" db="EMBL/GenBank/DDBJ databases">
        <title>Genome public.</title>
        <authorList>
            <person name="Liu C."/>
            <person name="Sun Q."/>
        </authorList>
    </citation>
    <scope>NUCLEOTIDE SEQUENCE</scope>
    <source>
        <strain evidence="11">NSJ-33</strain>
    </source>
</reference>
<name>A0A926E517_9FIRM</name>
<evidence type="ECO:0000256" key="7">
    <source>
        <dbReference type="ARBA" id="ARBA00022833"/>
    </source>
</evidence>
<evidence type="ECO:0000256" key="8">
    <source>
        <dbReference type="ARBA" id="ARBA00023049"/>
    </source>
</evidence>
<keyword evidence="3 9" id="KW-0031">Aminopeptidase</keyword>
<evidence type="ECO:0000256" key="6">
    <source>
        <dbReference type="ARBA" id="ARBA00022801"/>
    </source>
</evidence>
<dbReference type="Gene3D" id="3.40.630.10">
    <property type="entry name" value="Zn peptidases"/>
    <property type="match status" value="1"/>
</dbReference>
<evidence type="ECO:0000256" key="3">
    <source>
        <dbReference type="ARBA" id="ARBA00022438"/>
    </source>
</evidence>
<gene>
    <name evidence="11" type="ORF">H8710_09305</name>
</gene>
<dbReference type="EMBL" id="JACRSV010000002">
    <property type="protein sequence ID" value="MBC8560259.1"/>
    <property type="molecule type" value="Genomic_DNA"/>
</dbReference>
<dbReference type="SUPFAM" id="SSF53187">
    <property type="entry name" value="Zn-dependent exopeptidases"/>
    <property type="match status" value="1"/>
</dbReference>
<evidence type="ECO:0000256" key="10">
    <source>
        <dbReference type="RuleBase" id="RU004387"/>
    </source>
</evidence>
<evidence type="ECO:0000313" key="11">
    <source>
        <dbReference type="EMBL" id="MBC8560259.1"/>
    </source>
</evidence>
<dbReference type="GO" id="GO:0005737">
    <property type="term" value="C:cytoplasm"/>
    <property type="evidence" value="ECO:0007669"/>
    <property type="project" value="UniProtKB-ARBA"/>
</dbReference>
<dbReference type="EC" id="3.4.11.-" evidence="10"/>
<comment type="similarity">
    <text evidence="2 9">Belongs to the peptidase M18 family.</text>
</comment>
<accession>A0A926E517</accession>
<evidence type="ECO:0000256" key="9">
    <source>
        <dbReference type="RuleBase" id="RU004386"/>
    </source>
</evidence>
<dbReference type="AlphaFoldDB" id="A0A926E517"/>
<dbReference type="FunFam" id="2.30.250.10:FF:000006">
    <property type="entry name" value="Probable M18 family aminopeptidase 1"/>
    <property type="match status" value="1"/>
</dbReference>
<dbReference type="Proteomes" id="UP000610760">
    <property type="component" value="Unassembled WGS sequence"/>
</dbReference>
<protein>
    <recommendedName>
        <fullName evidence="10">M18 family aminopeptidase</fullName>
        <ecNumber evidence="10">3.4.11.-</ecNumber>
    </recommendedName>
</protein>
<dbReference type="GO" id="GO:0008270">
    <property type="term" value="F:zinc ion binding"/>
    <property type="evidence" value="ECO:0007669"/>
    <property type="project" value="InterPro"/>
</dbReference>
<keyword evidence="4 9" id="KW-0645">Protease</keyword>
<dbReference type="InterPro" id="IPR001948">
    <property type="entry name" value="Peptidase_M18"/>
</dbReference>
<keyword evidence="6 9" id="KW-0378">Hydrolase</keyword>
<dbReference type="PANTHER" id="PTHR28570">
    <property type="entry name" value="ASPARTYL AMINOPEPTIDASE"/>
    <property type="match status" value="1"/>
</dbReference>
<dbReference type="SUPFAM" id="SSF101821">
    <property type="entry name" value="Aminopeptidase/glucanase lid domain"/>
    <property type="match status" value="1"/>
</dbReference>
<dbReference type="Pfam" id="PF02127">
    <property type="entry name" value="Peptidase_M18"/>
    <property type="match status" value="1"/>
</dbReference>
<dbReference type="Gene3D" id="2.30.250.10">
    <property type="entry name" value="Aminopeptidase i, Domain 2"/>
    <property type="match status" value="1"/>
</dbReference>
<evidence type="ECO:0000256" key="2">
    <source>
        <dbReference type="ARBA" id="ARBA00008290"/>
    </source>
</evidence>
<dbReference type="RefSeq" id="WP_249295234.1">
    <property type="nucleotide sequence ID" value="NZ_JACRSV010000002.1"/>
</dbReference>
<keyword evidence="5 9" id="KW-0479">Metal-binding</keyword>
<evidence type="ECO:0000256" key="1">
    <source>
        <dbReference type="ARBA" id="ARBA00001947"/>
    </source>
</evidence>
<keyword evidence="7 9" id="KW-0862">Zinc</keyword>
<keyword evidence="8 9" id="KW-0482">Metalloprotease</keyword>
<evidence type="ECO:0000313" key="12">
    <source>
        <dbReference type="Proteomes" id="UP000610760"/>
    </source>
</evidence>
<comment type="caution">
    <text evidence="11">The sequence shown here is derived from an EMBL/GenBank/DDBJ whole genome shotgun (WGS) entry which is preliminary data.</text>
</comment>
<proteinExistence type="inferred from homology"/>
<dbReference type="GO" id="GO:0008237">
    <property type="term" value="F:metallopeptidase activity"/>
    <property type="evidence" value="ECO:0007669"/>
    <property type="project" value="UniProtKB-KW"/>
</dbReference>
<dbReference type="PANTHER" id="PTHR28570:SF2">
    <property type="entry name" value="M18 FAMILY AMINOPEPTIDASE 1-RELATED"/>
    <property type="match status" value="1"/>
</dbReference>
<evidence type="ECO:0000256" key="5">
    <source>
        <dbReference type="ARBA" id="ARBA00022723"/>
    </source>
</evidence>
<comment type="cofactor">
    <cofactor evidence="1 10">
        <name>Zn(2+)</name>
        <dbReference type="ChEBI" id="CHEBI:29105"/>
    </cofactor>
</comment>